<dbReference type="PANTHER" id="PTHR21666">
    <property type="entry name" value="PEPTIDASE-RELATED"/>
    <property type="match status" value="1"/>
</dbReference>
<dbReference type="InterPro" id="IPR011055">
    <property type="entry name" value="Dup_hybrid_motif"/>
</dbReference>
<dbReference type="PANTHER" id="PTHR21666:SF270">
    <property type="entry name" value="MUREIN HYDROLASE ACTIVATOR ENVC"/>
    <property type="match status" value="1"/>
</dbReference>
<dbReference type="SUPFAM" id="SSF51261">
    <property type="entry name" value="Duplicated hybrid motif"/>
    <property type="match status" value="1"/>
</dbReference>
<keyword evidence="4" id="KW-1185">Reference proteome</keyword>
<sequence length="232" mass="22854">MVVVGSLTLAPSLPATALSASEAAATTLALPLSTTSEIRAETVGVQSVALAGYDGATIVRDGYSAEAAPPPPAPVAEVAAPVAAAAPAAAVGGSVRWPFPQAVRISDGFGPRSAPCAGCSSVHDGLDMNAGDGASIGSIADGVVITSTDDGGGYGAYVEIESVVDGQTVTALYAHMQLGSRGVSVGESVTAGQLVGLVGSTGQATGPHLHLELFYADGVRFDPDAWLTQHAG</sequence>
<dbReference type="InterPro" id="IPR016047">
    <property type="entry name" value="M23ase_b-sheet_dom"/>
</dbReference>
<dbReference type="CDD" id="cd12797">
    <property type="entry name" value="M23_peptidase"/>
    <property type="match status" value="1"/>
</dbReference>
<evidence type="ECO:0000313" key="3">
    <source>
        <dbReference type="EMBL" id="GAA3872567.1"/>
    </source>
</evidence>
<reference evidence="4" key="1">
    <citation type="journal article" date="2019" name="Int. J. Syst. Evol. Microbiol.">
        <title>The Global Catalogue of Microorganisms (GCM) 10K type strain sequencing project: providing services to taxonomists for standard genome sequencing and annotation.</title>
        <authorList>
            <consortium name="The Broad Institute Genomics Platform"/>
            <consortium name="The Broad Institute Genome Sequencing Center for Infectious Disease"/>
            <person name="Wu L."/>
            <person name="Ma J."/>
        </authorList>
    </citation>
    <scope>NUCLEOTIDE SEQUENCE [LARGE SCALE GENOMIC DNA]</scope>
    <source>
        <strain evidence="4">JCM 17021</strain>
    </source>
</reference>
<feature type="signal peptide" evidence="1">
    <location>
        <begin position="1"/>
        <end position="17"/>
    </location>
</feature>
<organism evidence="3 4">
    <name type="scientific">Leifsonia kafniensis</name>
    <dbReference type="NCBI Taxonomy" id="475957"/>
    <lineage>
        <taxon>Bacteria</taxon>
        <taxon>Bacillati</taxon>
        <taxon>Actinomycetota</taxon>
        <taxon>Actinomycetes</taxon>
        <taxon>Micrococcales</taxon>
        <taxon>Microbacteriaceae</taxon>
        <taxon>Leifsonia</taxon>
    </lineage>
</organism>
<dbReference type="Proteomes" id="UP001501803">
    <property type="component" value="Unassembled WGS sequence"/>
</dbReference>
<feature type="domain" description="M23ase beta-sheet core" evidence="2">
    <location>
        <begin position="122"/>
        <end position="223"/>
    </location>
</feature>
<feature type="chain" id="PRO_5047005017" description="M23ase beta-sheet core domain-containing protein" evidence="1">
    <location>
        <begin position="18"/>
        <end position="232"/>
    </location>
</feature>
<comment type="caution">
    <text evidence="3">The sequence shown here is derived from an EMBL/GenBank/DDBJ whole genome shotgun (WGS) entry which is preliminary data.</text>
</comment>
<evidence type="ECO:0000259" key="2">
    <source>
        <dbReference type="Pfam" id="PF01551"/>
    </source>
</evidence>
<evidence type="ECO:0000313" key="4">
    <source>
        <dbReference type="Proteomes" id="UP001501803"/>
    </source>
</evidence>
<name>A0ABP7KE04_9MICO</name>
<dbReference type="Pfam" id="PF01551">
    <property type="entry name" value="Peptidase_M23"/>
    <property type="match status" value="1"/>
</dbReference>
<dbReference type="Gene3D" id="2.70.70.10">
    <property type="entry name" value="Glucose Permease (Domain IIA)"/>
    <property type="match status" value="1"/>
</dbReference>
<dbReference type="EMBL" id="BAABCN010000002">
    <property type="protein sequence ID" value="GAA3872567.1"/>
    <property type="molecule type" value="Genomic_DNA"/>
</dbReference>
<protein>
    <recommendedName>
        <fullName evidence="2">M23ase beta-sheet core domain-containing protein</fullName>
    </recommendedName>
</protein>
<keyword evidence="1" id="KW-0732">Signal</keyword>
<evidence type="ECO:0000256" key="1">
    <source>
        <dbReference type="SAM" id="SignalP"/>
    </source>
</evidence>
<dbReference type="InterPro" id="IPR050570">
    <property type="entry name" value="Cell_wall_metabolism_enzyme"/>
</dbReference>
<accession>A0ABP7KE04</accession>
<proteinExistence type="predicted"/>
<gene>
    <name evidence="3" type="ORF">GCM10022381_14520</name>
</gene>